<sequence>MNDEPKMTDGRSLPPEDDAFREAVRKTAYFLWEQDGRPHGRHDEYYLRALTRHRRERQYDSWLEDGPDGE</sequence>
<dbReference type="InterPro" id="IPR021327">
    <property type="entry name" value="DUF2934"/>
</dbReference>
<dbReference type="Pfam" id="PF11154">
    <property type="entry name" value="DUF2934"/>
    <property type="match status" value="1"/>
</dbReference>
<protein>
    <recommendedName>
        <fullName evidence="3">DUF2934 domain-containing protein</fullName>
    </recommendedName>
</protein>
<keyword evidence="2" id="KW-1185">Reference proteome</keyword>
<evidence type="ECO:0000313" key="1">
    <source>
        <dbReference type="EMBL" id="OEO28020.1"/>
    </source>
</evidence>
<dbReference type="Proteomes" id="UP000095463">
    <property type="component" value="Unassembled WGS sequence"/>
</dbReference>
<dbReference type="AlphaFoldDB" id="A0A1E5XHE0"/>
<organism evidence="1 2">
    <name type="scientific">Devosia insulae DS-56</name>
    <dbReference type="NCBI Taxonomy" id="1116389"/>
    <lineage>
        <taxon>Bacteria</taxon>
        <taxon>Pseudomonadati</taxon>
        <taxon>Pseudomonadota</taxon>
        <taxon>Alphaproteobacteria</taxon>
        <taxon>Hyphomicrobiales</taxon>
        <taxon>Devosiaceae</taxon>
        <taxon>Devosia</taxon>
    </lineage>
</organism>
<gene>
    <name evidence="1" type="ORF">VW23_006375</name>
</gene>
<accession>A0A1E5XHE0</accession>
<comment type="caution">
    <text evidence="1">The sequence shown here is derived from an EMBL/GenBank/DDBJ whole genome shotgun (WGS) entry which is preliminary data.</text>
</comment>
<name>A0A1E5XHE0_9HYPH</name>
<evidence type="ECO:0000313" key="2">
    <source>
        <dbReference type="Proteomes" id="UP000095463"/>
    </source>
</evidence>
<dbReference type="EMBL" id="LAJE02000401">
    <property type="protein sequence ID" value="OEO28020.1"/>
    <property type="molecule type" value="Genomic_DNA"/>
</dbReference>
<reference evidence="1 2" key="1">
    <citation type="journal article" date="2015" name="Genome Announc.">
        <title>Genome Assemblies of Three Soil-Associated Devosia species: D. insulae, D. limi, and D. soli.</title>
        <authorList>
            <person name="Hassan Y.I."/>
            <person name="Lepp D."/>
            <person name="Zhou T."/>
        </authorList>
    </citation>
    <scope>NUCLEOTIDE SEQUENCE [LARGE SCALE GENOMIC DNA]</scope>
    <source>
        <strain evidence="1 2">DS-56</strain>
    </source>
</reference>
<proteinExistence type="predicted"/>
<evidence type="ECO:0008006" key="3">
    <source>
        <dbReference type="Google" id="ProtNLM"/>
    </source>
</evidence>